<evidence type="ECO:0000313" key="1">
    <source>
        <dbReference type="EMBL" id="MED6165784.1"/>
    </source>
</evidence>
<proteinExistence type="predicted"/>
<sequence>MKGKSRKAGIGWELRAFLTRYTRVNERKHDHVRFLFLDSMTCDLLYCFGVEVAKESAMNKKIAKKSLKGKSRSYAPVSGPALISFNIDAMTTKDLARMFPRFFRRFVHSAPPLDASIIALPISFRIALVLDGGKYFSKNLFLNNAQSSVTSFDKVWYRSFAFPSRENERAKALFASSSPPILLVVAQITSKSLRCLIGSSLGNPWNRGSRLIRPDLSSKFAFSSGY</sequence>
<accession>A0ABU6UXH4</accession>
<dbReference type="EMBL" id="JASCZI010124081">
    <property type="protein sequence ID" value="MED6165784.1"/>
    <property type="molecule type" value="Genomic_DNA"/>
</dbReference>
<comment type="caution">
    <text evidence="1">The sequence shown here is derived from an EMBL/GenBank/DDBJ whole genome shotgun (WGS) entry which is preliminary data.</text>
</comment>
<gene>
    <name evidence="1" type="ORF">PIB30_102927</name>
</gene>
<reference evidence="1 2" key="1">
    <citation type="journal article" date="2023" name="Plants (Basel)">
        <title>Bridging the Gap: Combining Genomics and Transcriptomics Approaches to Understand Stylosanthes scabra, an Orphan Legume from the Brazilian Caatinga.</title>
        <authorList>
            <person name="Ferreira-Neto J.R.C."/>
            <person name="da Silva M.D."/>
            <person name="Binneck E."/>
            <person name="de Melo N.F."/>
            <person name="da Silva R.H."/>
            <person name="de Melo A.L.T.M."/>
            <person name="Pandolfi V."/>
            <person name="Bustamante F.O."/>
            <person name="Brasileiro-Vidal A.C."/>
            <person name="Benko-Iseppon A.M."/>
        </authorList>
    </citation>
    <scope>NUCLEOTIDE SEQUENCE [LARGE SCALE GENOMIC DNA]</scope>
    <source>
        <tissue evidence="1">Leaves</tissue>
    </source>
</reference>
<organism evidence="1 2">
    <name type="scientific">Stylosanthes scabra</name>
    <dbReference type="NCBI Taxonomy" id="79078"/>
    <lineage>
        <taxon>Eukaryota</taxon>
        <taxon>Viridiplantae</taxon>
        <taxon>Streptophyta</taxon>
        <taxon>Embryophyta</taxon>
        <taxon>Tracheophyta</taxon>
        <taxon>Spermatophyta</taxon>
        <taxon>Magnoliopsida</taxon>
        <taxon>eudicotyledons</taxon>
        <taxon>Gunneridae</taxon>
        <taxon>Pentapetalae</taxon>
        <taxon>rosids</taxon>
        <taxon>fabids</taxon>
        <taxon>Fabales</taxon>
        <taxon>Fabaceae</taxon>
        <taxon>Papilionoideae</taxon>
        <taxon>50 kb inversion clade</taxon>
        <taxon>dalbergioids sensu lato</taxon>
        <taxon>Dalbergieae</taxon>
        <taxon>Pterocarpus clade</taxon>
        <taxon>Stylosanthes</taxon>
    </lineage>
</organism>
<protein>
    <submittedName>
        <fullName evidence="1">Uncharacterized protein</fullName>
    </submittedName>
</protein>
<evidence type="ECO:0000313" key="2">
    <source>
        <dbReference type="Proteomes" id="UP001341840"/>
    </source>
</evidence>
<dbReference type="Proteomes" id="UP001341840">
    <property type="component" value="Unassembled WGS sequence"/>
</dbReference>
<keyword evidence="2" id="KW-1185">Reference proteome</keyword>
<name>A0ABU6UXH4_9FABA</name>